<dbReference type="EMBL" id="SNRY01002362">
    <property type="protein sequence ID" value="KAA6325436.1"/>
    <property type="molecule type" value="Genomic_DNA"/>
</dbReference>
<reference evidence="1" key="1">
    <citation type="submission" date="2019-03" db="EMBL/GenBank/DDBJ databases">
        <title>Single cell metagenomics reveals metabolic interactions within the superorganism composed of flagellate Streblomastix strix and complex community of Bacteroidetes bacteria on its surface.</title>
        <authorList>
            <person name="Treitli S.C."/>
            <person name="Kolisko M."/>
            <person name="Husnik F."/>
            <person name="Keeling P."/>
            <person name="Hampl V."/>
        </authorList>
    </citation>
    <scope>NUCLEOTIDE SEQUENCE</scope>
    <source>
        <strain evidence="1">STM</strain>
    </source>
</reference>
<dbReference type="AlphaFoldDB" id="A0A5J4QUE8"/>
<sequence>MNTQKTRILSLLEKLEKYNKPKMGDYYNIALECQKNYCIDDAVDMHAFMRNFQEFNGSLQFELDEISDDELGQIEAMLEQTMALLEISTENNNQYQILADWNNFGIYSPQDMFSFLGELNEIYNFEAWQNVINRFSLTKELAREFIKKFVINKSDYPVCNEMYTKGLNNDYRPFIRGPDSLVAKKMNADIKAYVNKLDRDRNIRNQLEDGIAESNNIGGTKWTDKDLEYSLNNCKFRWKLESYNHETQTATVLVFIEDTFNFNEDKDGTRSPFAEALTTIGRAAKMSDYTVEITYRNEYKNITIPLRSEGIDEK</sequence>
<protein>
    <submittedName>
        <fullName evidence="1">Uncharacterized protein</fullName>
    </submittedName>
</protein>
<organism evidence="1">
    <name type="scientific">termite gut metagenome</name>
    <dbReference type="NCBI Taxonomy" id="433724"/>
    <lineage>
        <taxon>unclassified sequences</taxon>
        <taxon>metagenomes</taxon>
        <taxon>organismal metagenomes</taxon>
    </lineage>
</organism>
<accession>A0A5J4QUE8</accession>
<proteinExistence type="predicted"/>
<gene>
    <name evidence="1" type="ORF">EZS27_025348</name>
</gene>
<evidence type="ECO:0000313" key="1">
    <source>
        <dbReference type="EMBL" id="KAA6325436.1"/>
    </source>
</evidence>
<comment type="caution">
    <text evidence="1">The sequence shown here is derived from an EMBL/GenBank/DDBJ whole genome shotgun (WGS) entry which is preliminary data.</text>
</comment>
<name>A0A5J4QUE8_9ZZZZ</name>